<dbReference type="PANTHER" id="PTHR35271">
    <property type="entry name" value="ABC TRANSPORTER, SUBSTRATE-BINDING LIPOPROTEIN-RELATED"/>
    <property type="match status" value="1"/>
</dbReference>
<dbReference type="SUPFAM" id="SSF53822">
    <property type="entry name" value="Periplasmic binding protein-like I"/>
    <property type="match status" value="1"/>
</dbReference>
<proteinExistence type="predicted"/>
<dbReference type="Proteomes" id="UP001175147">
    <property type="component" value="Unassembled WGS sequence"/>
</dbReference>
<dbReference type="Gene3D" id="3.40.50.2300">
    <property type="match status" value="2"/>
</dbReference>
<protein>
    <submittedName>
        <fullName evidence="1">ABC transporter substrate-binding protein</fullName>
    </submittedName>
</protein>
<dbReference type="InterPro" id="IPR028082">
    <property type="entry name" value="Peripla_BP_I"/>
</dbReference>
<sequence>MKKNHIIIFILIAIFVLVGAFGISRHENDKKTNASNDKVIKIGISQMIEHDALDLIYKGIEDELNKYYNNSNKKIAIDYKNAQGEQANCNTIAQKFVNDKSDIIIAIGTPAAQSAVNLTKDIPIIASGIGDPIGAKLVTNLNKPNVNVTGTINLPPIEKQIELMHTLLPNAKRIGLLYCSSEINSLYQIKLAKEKLDSLGLEYIDLTVANANEIQQMMISAADKVDAIFSPTDNIIANSMANVAMIEESEKLPVICADAGMTKIGGTVTYSVNYYDMGVLTAKKAIEVLEGIKDIKNIPLETVDSYNFVVNTNMINKLGLTIPNDIYMN</sequence>
<accession>A0ABT8YZ45</accession>
<keyword evidence="2" id="KW-1185">Reference proteome</keyword>
<dbReference type="CDD" id="cd06325">
    <property type="entry name" value="PBP1_ABC_unchar_transporter"/>
    <property type="match status" value="1"/>
</dbReference>
<evidence type="ECO:0000313" key="1">
    <source>
        <dbReference type="EMBL" id="MDO7021149.1"/>
    </source>
</evidence>
<name>A0ABT8YZ45_9SPIR</name>
<organism evidence="1 2">
    <name type="scientific">Brachyspira innocens</name>
    <dbReference type="NCBI Taxonomy" id="13264"/>
    <lineage>
        <taxon>Bacteria</taxon>
        <taxon>Pseudomonadati</taxon>
        <taxon>Spirochaetota</taxon>
        <taxon>Spirochaetia</taxon>
        <taxon>Brachyspirales</taxon>
        <taxon>Brachyspiraceae</taxon>
        <taxon>Brachyspira</taxon>
    </lineage>
</organism>
<dbReference type="RefSeq" id="WP_304384996.1">
    <property type="nucleotide sequence ID" value="NZ_JAUPBL010000026.1"/>
</dbReference>
<reference evidence="1" key="1">
    <citation type="submission" date="2023-07" db="EMBL/GenBank/DDBJ databases">
        <title>Mucosal microbiota of week-old chicken and adult hens.</title>
        <authorList>
            <person name="Volf J."/>
            <person name="Karasova D."/>
            <person name="Crhanova M."/>
            <person name="Faldynova M."/>
            <person name="Prikrylova H."/>
            <person name="Zeman M."/>
            <person name="Babak V."/>
            <person name="Rajova J."/>
            <person name="Rychlik I."/>
        </authorList>
    </citation>
    <scope>NUCLEOTIDE SEQUENCE</scope>
    <source>
        <strain evidence="1">ET902</strain>
    </source>
</reference>
<comment type="caution">
    <text evidence="1">The sequence shown here is derived from an EMBL/GenBank/DDBJ whole genome shotgun (WGS) entry which is preliminary data.</text>
</comment>
<dbReference type="PANTHER" id="PTHR35271:SF1">
    <property type="entry name" value="ABC TRANSPORTER, SUBSTRATE-BINDING LIPOPROTEIN"/>
    <property type="match status" value="1"/>
</dbReference>
<dbReference type="Pfam" id="PF04392">
    <property type="entry name" value="ABC_sub_bind"/>
    <property type="match status" value="1"/>
</dbReference>
<dbReference type="InterPro" id="IPR007487">
    <property type="entry name" value="ABC_transpt-TYRBP-like"/>
</dbReference>
<dbReference type="EMBL" id="JAUPBM010000148">
    <property type="protein sequence ID" value="MDO7021149.1"/>
    <property type="molecule type" value="Genomic_DNA"/>
</dbReference>
<gene>
    <name evidence="1" type="ORF">Q5M86_10210</name>
</gene>
<evidence type="ECO:0000313" key="2">
    <source>
        <dbReference type="Proteomes" id="UP001175147"/>
    </source>
</evidence>